<name>A0A5Q3QGR9_9PSEU</name>
<dbReference type="GO" id="GO:0022857">
    <property type="term" value="F:transmembrane transporter activity"/>
    <property type="evidence" value="ECO:0007669"/>
    <property type="project" value="InterPro"/>
</dbReference>
<dbReference type="PANTHER" id="PTHR23542:SF1">
    <property type="entry name" value="MAJOR FACILITATOR SUPERFAMILY (MFS) PROFILE DOMAIN-CONTAINING PROTEIN"/>
    <property type="match status" value="1"/>
</dbReference>
<dbReference type="KEGG" id="sace:GIY23_11175"/>
<accession>A0A5Q3QGR9</accession>
<dbReference type="Proteomes" id="UP000371041">
    <property type="component" value="Chromosome"/>
</dbReference>
<dbReference type="AlphaFoldDB" id="A0A5Q3QGR9"/>
<organism evidence="7 8">
    <name type="scientific">Allosaccharopolyspora coralli</name>
    <dbReference type="NCBI Taxonomy" id="2665642"/>
    <lineage>
        <taxon>Bacteria</taxon>
        <taxon>Bacillati</taxon>
        <taxon>Actinomycetota</taxon>
        <taxon>Actinomycetes</taxon>
        <taxon>Pseudonocardiales</taxon>
        <taxon>Pseudonocardiaceae</taxon>
        <taxon>Allosaccharopolyspora</taxon>
    </lineage>
</organism>
<proteinExistence type="predicted"/>
<evidence type="ECO:0000256" key="1">
    <source>
        <dbReference type="ARBA" id="ARBA00004651"/>
    </source>
</evidence>
<dbReference type="Gene3D" id="1.20.1250.20">
    <property type="entry name" value="MFS general substrate transporter like domains"/>
    <property type="match status" value="1"/>
</dbReference>
<sequence length="302" mass="30731">MIDPVAAPITTTVLTTVAGAATPQLEPCLRVLWSPMLRDDHAVRVAYSLDAATQELIFVAGPLVVLIATTVADPAAGLVTAGILGLTGSLWFATAAPARRWRGTATVTHWVGPLRSAPLARLLIALLFVGATIGAFTVAITAYAEQLGTPSVASWLIAANALGALAGGLAYTTASAAANHHRRLQLLLCALALGYAPLMIQTSTPGTMLLAILSGLALPPVLACSFTLIAQLAPEGTITEAHAWMITAFGAGNATGSALAGLAADTASSRLALATSVIMALLALLATAPPLVRAIPRRASQQ</sequence>
<evidence type="ECO:0000256" key="2">
    <source>
        <dbReference type="ARBA" id="ARBA00022692"/>
    </source>
</evidence>
<dbReference type="InterPro" id="IPR036259">
    <property type="entry name" value="MFS_trans_sf"/>
</dbReference>
<dbReference type="InterPro" id="IPR020846">
    <property type="entry name" value="MFS_dom"/>
</dbReference>
<feature type="transmembrane region" description="Helical" evidence="5">
    <location>
        <begin position="119"/>
        <end position="140"/>
    </location>
</feature>
<gene>
    <name evidence="7" type="ORF">GIY23_11175</name>
</gene>
<keyword evidence="2 5" id="KW-0812">Transmembrane</keyword>
<feature type="transmembrane region" description="Helical" evidence="5">
    <location>
        <begin position="184"/>
        <end position="202"/>
    </location>
</feature>
<evidence type="ECO:0000256" key="3">
    <source>
        <dbReference type="ARBA" id="ARBA00022989"/>
    </source>
</evidence>
<dbReference type="GO" id="GO:0005886">
    <property type="term" value="C:plasma membrane"/>
    <property type="evidence" value="ECO:0007669"/>
    <property type="project" value="UniProtKB-SubCell"/>
</dbReference>
<keyword evidence="3 5" id="KW-1133">Transmembrane helix</keyword>
<feature type="transmembrane region" description="Helical" evidence="5">
    <location>
        <begin position="208"/>
        <end position="230"/>
    </location>
</feature>
<evidence type="ECO:0000256" key="4">
    <source>
        <dbReference type="ARBA" id="ARBA00023136"/>
    </source>
</evidence>
<evidence type="ECO:0000313" key="8">
    <source>
        <dbReference type="Proteomes" id="UP000371041"/>
    </source>
</evidence>
<protein>
    <submittedName>
        <fullName evidence="7">MFS transporter</fullName>
    </submittedName>
</protein>
<feature type="transmembrane region" description="Helical" evidence="5">
    <location>
        <begin position="78"/>
        <end position="98"/>
    </location>
</feature>
<dbReference type="SUPFAM" id="SSF103473">
    <property type="entry name" value="MFS general substrate transporter"/>
    <property type="match status" value="1"/>
</dbReference>
<keyword evidence="8" id="KW-1185">Reference proteome</keyword>
<evidence type="ECO:0000259" key="6">
    <source>
        <dbReference type="PROSITE" id="PS50850"/>
    </source>
</evidence>
<dbReference type="PANTHER" id="PTHR23542">
    <property type="match status" value="1"/>
</dbReference>
<dbReference type="InterPro" id="IPR011701">
    <property type="entry name" value="MFS"/>
</dbReference>
<evidence type="ECO:0000256" key="5">
    <source>
        <dbReference type="SAM" id="Phobius"/>
    </source>
</evidence>
<feature type="transmembrane region" description="Helical" evidence="5">
    <location>
        <begin position="270"/>
        <end position="292"/>
    </location>
</feature>
<feature type="domain" description="Major facilitator superfamily (MFS) profile" evidence="6">
    <location>
        <begin position="118"/>
        <end position="302"/>
    </location>
</feature>
<comment type="subcellular location">
    <subcellularLocation>
        <location evidence="1">Cell membrane</location>
        <topology evidence="1">Multi-pass membrane protein</topology>
    </subcellularLocation>
</comment>
<keyword evidence="4 5" id="KW-0472">Membrane</keyword>
<reference evidence="8" key="1">
    <citation type="submission" date="2019-11" db="EMBL/GenBank/DDBJ databases">
        <title>The complete genome sequence of Saccharopolyspora sp. E2A.</title>
        <authorList>
            <person name="Zhang G."/>
        </authorList>
    </citation>
    <scope>NUCLEOTIDE SEQUENCE [LARGE SCALE GENOMIC DNA]</scope>
    <source>
        <strain evidence="8">E2A</strain>
    </source>
</reference>
<dbReference type="Pfam" id="PF07690">
    <property type="entry name" value="MFS_1"/>
    <property type="match status" value="1"/>
</dbReference>
<dbReference type="PROSITE" id="PS50850">
    <property type="entry name" value="MFS"/>
    <property type="match status" value="1"/>
</dbReference>
<evidence type="ECO:0000313" key="7">
    <source>
        <dbReference type="EMBL" id="QGK70007.1"/>
    </source>
</evidence>
<dbReference type="EMBL" id="CP045929">
    <property type="protein sequence ID" value="QGK70007.1"/>
    <property type="molecule type" value="Genomic_DNA"/>
</dbReference>
<feature type="transmembrane region" description="Helical" evidence="5">
    <location>
        <begin position="56"/>
        <end position="72"/>
    </location>
</feature>
<feature type="transmembrane region" description="Helical" evidence="5">
    <location>
        <begin position="152"/>
        <end position="172"/>
    </location>
</feature>
<feature type="transmembrane region" description="Helical" evidence="5">
    <location>
        <begin position="242"/>
        <end position="264"/>
    </location>
</feature>